<sequence length="99" mass="10703">MEIVSMVLAGKSIVNDDHIPVITSVASDEFGQQYNINADTLAGELATTLGGEKLILLTDVVGILEDRDNPSSLVKEVDIRRVKQMMEEGKIGGGMIPKY</sequence>
<keyword evidence="1" id="KW-0808">Transferase</keyword>
<proteinExistence type="predicted"/>
<dbReference type="InterPro" id="IPR001048">
    <property type="entry name" value="Asp/Glu/Uridylate_kinase"/>
</dbReference>
<dbReference type="AlphaFoldDB" id="A0A7J6HL61"/>
<evidence type="ECO:0000313" key="4">
    <source>
        <dbReference type="Proteomes" id="UP000525078"/>
    </source>
</evidence>
<dbReference type="Pfam" id="PF00696">
    <property type="entry name" value="AA_kinase"/>
    <property type="match status" value="1"/>
</dbReference>
<gene>
    <name evidence="3" type="ORF">F8388_001637</name>
</gene>
<evidence type="ECO:0000259" key="2">
    <source>
        <dbReference type="Pfam" id="PF00696"/>
    </source>
</evidence>
<dbReference type="GO" id="GO:0009534">
    <property type="term" value="C:chloroplast thylakoid"/>
    <property type="evidence" value="ECO:0007669"/>
    <property type="project" value="TreeGrafter"/>
</dbReference>
<dbReference type="GO" id="GO:0003991">
    <property type="term" value="F:acetylglutamate kinase activity"/>
    <property type="evidence" value="ECO:0007669"/>
    <property type="project" value="TreeGrafter"/>
</dbReference>
<comment type="caution">
    <text evidence="3">The sequence shown here is derived from an EMBL/GenBank/DDBJ whole genome shotgun (WGS) entry which is preliminary data.</text>
</comment>
<dbReference type="Proteomes" id="UP000525078">
    <property type="component" value="Unassembled WGS sequence"/>
</dbReference>
<name>A0A7J6HL61_CANSA</name>
<dbReference type="Gene3D" id="3.40.1160.10">
    <property type="entry name" value="Acetylglutamate kinase-like"/>
    <property type="match status" value="1"/>
</dbReference>
<protein>
    <recommendedName>
        <fullName evidence="2">Aspartate/glutamate/uridylate kinase domain-containing protein</fullName>
    </recommendedName>
</protein>
<organism evidence="3 4">
    <name type="scientific">Cannabis sativa</name>
    <name type="common">Hemp</name>
    <name type="synonym">Marijuana</name>
    <dbReference type="NCBI Taxonomy" id="3483"/>
    <lineage>
        <taxon>Eukaryota</taxon>
        <taxon>Viridiplantae</taxon>
        <taxon>Streptophyta</taxon>
        <taxon>Embryophyta</taxon>
        <taxon>Tracheophyta</taxon>
        <taxon>Spermatophyta</taxon>
        <taxon>Magnoliopsida</taxon>
        <taxon>eudicotyledons</taxon>
        <taxon>Gunneridae</taxon>
        <taxon>Pentapetalae</taxon>
        <taxon>rosids</taxon>
        <taxon>fabids</taxon>
        <taxon>Rosales</taxon>
        <taxon>Cannabaceae</taxon>
        <taxon>Cannabis</taxon>
    </lineage>
</organism>
<reference evidence="3 4" key="1">
    <citation type="journal article" date="2020" name="bioRxiv">
        <title>Sequence and annotation of 42 cannabis genomes reveals extensive copy number variation in cannabinoid synthesis and pathogen resistance genes.</title>
        <authorList>
            <person name="Mckernan K.J."/>
            <person name="Helbert Y."/>
            <person name="Kane L.T."/>
            <person name="Ebling H."/>
            <person name="Zhang L."/>
            <person name="Liu B."/>
            <person name="Eaton Z."/>
            <person name="Mclaughlin S."/>
            <person name="Kingan S."/>
            <person name="Baybayan P."/>
            <person name="Concepcion G."/>
            <person name="Jordan M."/>
            <person name="Riva A."/>
            <person name="Barbazuk W."/>
            <person name="Harkins T."/>
        </authorList>
    </citation>
    <scope>NUCLEOTIDE SEQUENCE [LARGE SCALE GENOMIC DNA]</scope>
    <source>
        <strain evidence="4">cv. Jamaican Lion 4</strain>
        <tissue evidence="3">Leaf</tissue>
    </source>
</reference>
<evidence type="ECO:0000256" key="1">
    <source>
        <dbReference type="ARBA" id="ARBA00022679"/>
    </source>
</evidence>
<dbReference type="GO" id="GO:0006526">
    <property type="term" value="P:L-arginine biosynthetic process"/>
    <property type="evidence" value="ECO:0007669"/>
    <property type="project" value="TreeGrafter"/>
</dbReference>
<accession>A0A7J6HL61</accession>
<evidence type="ECO:0000313" key="3">
    <source>
        <dbReference type="EMBL" id="KAF4395250.1"/>
    </source>
</evidence>
<dbReference type="PANTHER" id="PTHR23342">
    <property type="entry name" value="N-ACETYLGLUTAMATE SYNTHASE"/>
    <property type="match status" value="1"/>
</dbReference>
<dbReference type="PANTHER" id="PTHR23342:SF0">
    <property type="entry name" value="N-ACETYLGLUTAMATE SYNTHASE, MITOCHONDRIAL"/>
    <property type="match status" value="1"/>
</dbReference>
<dbReference type="InterPro" id="IPR036393">
    <property type="entry name" value="AceGlu_kinase-like_sf"/>
</dbReference>
<dbReference type="EMBL" id="JAATIP010000007">
    <property type="protein sequence ID" value="KAF4395250.1"/>
    <property type="molecule type" value="Genomic_DNA"/>
</dbReference>
<feature type="domain" description="Aspartate/glutamate/uridylate kinase" evidence="2">
    <location>
        <begin position="13"/>
        <end position="98"/>
    </location>
</feature>
<dbReference type="SUPFAM" id="SSF53633">
    <property type="entry name" value="Carbamate kinase-like"/>
    <property type="match status" value="1"/>
</dbReference>